<accession>A0A0C3LMX3</accession>
<protein>
    <submittedName>
        <fullName evidence="2">Uncharacterized protein</fullName>
    </submittedName>
</protein>
<gene>
    <name evidence="2" type="ORF">M407DRAFT_27801</name>
</gene>
<dbReference type="HOGENOM" id="CLU_1788239_0_0_1"/>
<sequence length="145" mass="15729">MLATFEIGVVWNILNGGVGPREPSPDPALRSTMSEDRLRTQPSNSSLSTKTYYVAQEKDQQQPPSYTTPPDTPQIARVGRKEKPFSKSKEPQPTKSSLSLSAAVNGLAHWTSFSPHHEPSKLSGLLSSAGHPTFDPGAVHHQAPF</sequence>
<dbReference type="Proteomes" id="UP000054248">
    <property type="component" value="Unassembled WGS sequence"/>
</dbReference>
<evidence type="ECO:0000313" key="2">
    <source>
        <dbReference type="EMBL" id="KIO22697.1"/>
    </source>
</evidence>
<dbReference type="AlphaFoldDB" id="A0A0C3LMX3"/>
<evidence type="ECO:0000256" key="1">
    <source>
        <dbReference type="SAM" id="MobiDB-lite"/>
    </source>
</evidence>
<reference evidence="2 3" key="1">
    <citation type="submission" date="2014-04" db="EMBL/GenBank/DDBJ databases">
        <authorList>
            <consortium name="DOE Joint Genome Institute"/>
            <person name="Kuo A."/>
            <person name="Girlanda M."/>
            <person name="Perotto S."/>
            <person name="Kohler A."/>
            <person name="Nagy L.G."/>
            <person name="Floudas D."/>
            <person name="Copeland A."/>
            <person name="Barry K.W."/>
            <person name="Cichocki N."/>
            <person name="Veneault-Fourrey C."/>
            <person name="LaButti K."/>
            <person name="Lindquist E.A."/>
            <person name="Lipzen A."/>
            <person name="Lundell T."/>
            <person name="Morin E."/>
            <person name="Murat C."/>
            <person name="Sun H."/>
            <person name="Tunlid A."/>
            <person name="Henrissat B."/>
            <person name="Grigoriev I.V."/>
            <person name="Hibbett D.S."/>
            <person name="Martin F."/>
            <person name="Nordberg H.P."/>
            <person name="Cantor M.N."/>
            <person name="Hua S.X."/>
        </authorList>
    </citation>
    <scope>NUCLEOTIDE SEQUENCE [LARGE SCALE GENOMIC DNA]</scope>
    <source>
        <strain evidence="2 3">MUT 4182</strain>
    </source>
</reference>
<feature type="compositionally biased region" description="Polar residues" evidence="1">
    <location>
        <begin position="40"/>
        <end position="51"/>
    </location>
</feature>
<keyword evidence="3" id="KW-1185">Reference proteome</keyword>
<dbReference type="EMBL" id="KN823103">
    <property type="protein sequence ID" value="KIO22697.1"/>
    <property type="molecule type" value="Genomic_DNA"/>
</dbReference>
<feature type="compositionally biased region" description="Polar residues" evidence="1">
    <location>
        <begin position="93"/>
        <end position="102"/>
    </location>
</feature>
<proteinExistence type="predicted"/>
<reference evidence="3" key="2">
    <citation type="submission" date="2015-01" db="EMBL/GenBank/DDBJ databases">
        <title>Evolutionary Origins and Diversification of the Mycorrhizal Mutualists.</title>
        <authorList>
            <consortium name="DOE Joint Genome Institute"/>
            <consortium name="Mycorrhizal Genomics Consortium"/>
            <person name="Kohler A."/>
            <person name="Kuo A."/>
            <person name="Nagy L.G."/>
            <person name="Floudas D."/>
            <person name="Copeland A."/>
            <person name="Barry K.W."/>
            <person name="Cichocki N."/>
            <person name="Veneault-Fourrey C."/>
            <person name="LaButti K."/>
            <person name="Lindquist E.A."/>
            <person name="Lipzen A."/>
            <person name="Lundell T."/>
            <person name="Morin E."/>
            <person name="Murat C."/>
            <person name="Riley R."/>
            <person name="Ohm R."/>
            <person name="Sun H."/>
            <person name="Tunlid A."/>
            <person name="Henrissat B."/>
            <person name="Grigoriev I.V."/>
            <person name="Hibbett D.S."/>
            <person name="Martin F."/>
        </authorList>
    </citation>
    <scope>NUCLEOTIDE SEQUENCE [LARGE SCALE GENOMIC DNA]</scope>
    <source>
        <strain evidence="3">MUT 4182</strain>
    </source>
</reference>
<evidence type="ECO:0000313" key="3">
    <source>
        <dbReference type="Proteomes" id="UP000054248"/>
    </source>
</evidence>
<organism evidence="2 3">
    <name type="scientific">Tulasnella calospora MUT 4182</name>
    <dbReference type="NCBI Taxonomy" id="1051891"/>
    <lineage>
        <taxon>Eukaryota</taxon>
        <taxon>Fungi</taxon>
        <taxon>Dikarya</taxon>
        <taxon>Basidiomycota</taxon>
        <taxon>Agaricomycotina</taxon>
        <taxon>Agaricomycetes</taxon>
        <taxon>Cantharellales</taxon>
        <taxon>Tulasnellaceae</taxon>
        <taxon>Tulasnella</taxon>
    </lineage>
</organism>
<feature type="region of interest" description="Disordered" evidence="1">
    <location>
        <begin position="16"/>
        <end position="145"/>
    </location>
</feature>
<feature type="compositionally biased region" description="Basic and acidic residues" evidence="1">
    <location>
        <begin position="79"/>
        <end position="92"/>
    </location>
</feature>
<name>A0A0C3LMX3_9AGAM</name>